<protein>
    <recommendedName>
        <fullName evidence="2">Mga helix-turn-helix domain-containing protein</fullName>
    </recommendedName>
</protein>
<dbReference type="InterPro" id="IPR007737">
    <property type="entry name" value="Mga_HTH"/>
</dbReference>
<dbReference type="RefSeq" id="WP_069665022.1">
    <property type="nucleotide sequence ID" value="NZ_JBHUJJ010000001.1"/>
</dbReference>
<dbReference type="PATRIC" id="fig|332950.4.peg.3611"/>
<evidence type="ECO:0000313" key="3">
    <source>
        <dbReference type="EMBL" id="OEG08700.1"/>
    </source>
</evidence>
<keyword evidence="1" id="KW-0812">Transmembrane</keyword>
<dbReference type="Proteomes" id="UP000095094">
    <property type="component" value="Unassembled WGS sequence"/>
</dbReference>
<feature type="transmembrane region" description="Helical" evidence="1">
    <location>
        <begin position="380"/>
        <end position="403"/>
    </location>
</feature>
<dbReference type="EMBL" id="MIJY01000046">
    <property type="protein sequence ID" value="OEG08700.1"/>
    <property type="molecule type" value="Genomic_DNA"/>
</dbReference>
<evidence type="ECO:0000256" key="1">
    <source>
        <dbReference type="SAM" id="Phobius"/>
    </source>
</evidence>
<keyword evidence="1" id="KW-0472">Membrane</keyword>
<dbReference type="OrthoDB" id="2175541at2"/>
<evidence type="ECO:0000313" key="4">
    <source>
        <dbReference type="Proteomes" id="UP000095094"/>
    </source>
</evidence>
<proteinExistence type="predicted"/>
<name>A0A1E5G8X6_9ENTE</name>
<feature type="domain" description="Mga helix-turn-helix" evidence="2">
    <location>
        <begin position="89"/>
        <end position="169"/>
    </location>
</feature>
<dbReference type="Gene3D" id="1.10.10.10">
    <property type="entry name" value="Winged helix-like DNA-binding domain superfamily/Winged helix DNA-binding domain"/>
    <property type="match status" value="1"/>
</dbReference>
<organism evidence="3 4">
    <name type="scientific">Enterococcus termitis</name>
    <dbReference type="NCBI Taxonomy" id="332950"/>
    <lineage>
        <taxon>Bacteria</taxon>
        <taxon>Bacillati</taxon>
        <taxon>Bacillota</taxon>
        <taxon>Bacilli</taxon>
        <taxon>Lactobacillales</taxon>
        <taxon>Enterococcaceae</taxon>
        <taxon>Enterococcus</taxon>
    </lineage>
</organism>
<keyword evidence="4" id="KW-1185">Reference proteome</keyword>
<dbReference type="Pfam" id="PF05043">
    <property type="entry name" value="Mga"/>
    <property type="match status" value="1"/>
</dbReference>
<feature type="transmembrane region" description="Helical" evidence="1">
    <location>
        <begin position="320"/>
        <end position="342"/>
    </location>
</feature>
<sequence length="494" mass="59084">MEFFLNDKNNKKLELFKELIFRDGGKVSFAYLQHYLDISLSTLKRYFNELEADIKNNEDLKMLEFVRNTGSFQINNHSDFQIDYFVVHLRLYYLSESLQFKIISTIFTRNYATVDELADELFVSIPYLYKQITALNEQLKMFHIKIIFNSDENIAGEEKHLRMFVFYFYWNAYRGIVVPFKAETGCSLSFPEAVDCLKHRYSDSVIKRIELILRISTLRQDKAQIHLPEEIKNILLSFELPKDISSVLRNFFVTEDEYLFFNLMLRSFISDIDSPEEKVALFRSFSRSLRLVYSSELLIDEYEKDFYPSTPMTPRIKANIFYYVLIGLIHSIYFEINPLYFFKQVMVNIPDQKEYVKKYVKRHPRNYRFYKKFRKEHPEMILDSSFNFTICILLTFLTDMFSLPTVSIYIQYSSNNFGSVFIKNRLLTLFNPETITFTNQVEMADIAIIDNVEQHGEKEKQEFFFVNNFLDEKMWLELIIFIQKIILANKRMLN</sequence>
<evidence type="ECO:0000259" key="2">
    <source>
        <dbReference type="Pfam" id="PF05043"/>
    </source>
</evidence>
<gene>
    <name evidence="3" type="ORF">BCR25_12235</name>
</gene>
<dbReference type="AlphaFoldDB" id="A0A1E5G8X6"/>
<comment type="caution">
    <text evidence="3">The sequence shown here is derived from an EMBL/GenBank/DDBJ whole genome shotgun (WGS) entry which is preliminary data.</text>
</comment>
<accession>A0A1E5G8X6</accession>
<keyword evidence="1" id="KW-1133">Transmembrane helix</keyword>
<reference evidence="4" key="1">
    <citation type="submission" date="2016-09" db="EMBL/GenBank/DDBJ databases">
        <authorList>
            <person name="Gulvik C.A."/>
        </authorList>
    </citation>
    <scope>NUCLEOTIDE SEQUENCE [LARGE SCALE GENOMIC DNA]</scope>
    <source>
        <strain evidence="4">LMG 8895</strain>
    </source>
</reference>
<dbReference type="InterPro" id="IPR036388">
    <property type="entry name" value="WH-like_DNA-bd_sf"/>
</dbReference>